<protein>
    <submittedName>
        <fullName evidence="2">Uncharacterized protein</fullName>
    </submittedName>
</protein>
<organism evidence="2 3">
    <name type="scientific">Athelia psychrophila</name>
    <dbReference type="NCBI Taxonomy" id="1759441"/>
    <lineage>
        <taxon>Eukaryota</taxon>
        <taxon>Fungi</taxon>
        <taxon>Dikarya</taxon>
        <taxon>Basidiomycota</taxon>
        <taxon>Agaricomycotina</taxon>
        <taxon>Agaricomycetes</taxon>
        <taxon>Agaricomycetidae</taxon>
        <taxon>Atheliales</taxon>
        <taxon>Atheliaceae</taxon>
        <taxon>Athelia</taxon>
    </lineage>
</organism>
<evidence type="ECO:0000313" key="2">
    <source>
        <dbReference type="EMBL" id="KZP06906.1"/>
    </source>
</evidence>
<name>A0A167X7H9_9AGAM</name>
<evidence type="ECO:0000256" key="1">
    <source>
        <dbReference type="SAM" id="SignalP"/>
    </source>
</evidence>
<proteinExistence type="predicted"/>
<dbReference type="EMBL" id="KV417768">
    <property type="protein sequence ID" value="KZP06906.1"/>
    <property type="molecule type" value="Genomic_DNA"/>
</dbReference>
<reference evidence="2 3" key="1">
    <citation type="journal article" date="2016" name="Mol. Biol. Evol.">
        <title>Comparative Genomics of Early-Diverging Mushroom-Forming Fungi Provides Insights into the Origins of Lignocellulose Decay Capabilities.</title>
        <authorList>
            <person name="Nagy L.G."/>
            <person name="Riley R."/>
            <person name="Tritt A."/>
            <person name="Adam C."/>
            <person name="Daum C."/>
            <person name="Floudas D."/>
            <person name="Sun H."/>
            <person name="Yadav J.S."/>
            <person name="Pangilinan J."/>
            <person name="Larsson K.H."/>
            <person name="Matsuura K."/>
            <person name="Barry K."/>
            <person name="Labutti K."/>
            <person name="Kuo R."/>
            <person name="Ohm R.A."/>
            <person name="Bhattacharya S.S."/>
            <person name="Shirouzu T."/>
            <person name="Yoshinaga Y."/>
            <person name="Martin F.M."/>
            <person name="Grigoriev I.V."/>
            <person name="Hibbett D.S."/>
        </authorList>
    </citation>
    <scope>NUCLEOTIDE SEQUENCE [LARGE SCALE GENOMIC DNA]</scope>
    <source>
        <strain evidence="2 3">CBS 109695</strain>
    </source>
</reference>
<evidence type="ECO:0000313" key="3">
    <source>
        <dbReference type="Proteomes" id="UP000076532"/>
    </source>
</evidence>
<feature type="chain" id="PRO_5007894314" evidence="1">
    <location>
        <begin position="21"/>
        <end position="98"/>
    </location>
</feature>
<keyword evidence="3" id="KW-1185">Reference proteome</keyword>
<accession>A0A167X7H9</accession>
<sequence>MRTTATLFFTMLVTAGFAAARTCANCPTSIDTRSETLVLREQSQYTEEEPRLCQYSNSEYTSETACSYDDQGKVDLNLDEVCPTTTTTYTSTSCIKLD</sequence>
<gene>
    <name evidence="2" type="ORF">FIBSPDRAFT_1053256</name>
</gene>
<feature type="signal peptide" evidence="1">
    <location>
        <begin position="1"/>
        <end position="20"/>
    </location>
</feature>
<keyword evidence="1" id="KW-0732">Signal</keyword>
<dbReference type="Proteomes" id="UP000076532">
    <property type="component" value="Unassembled WGS sequence"/>
</dbReference>
<dbReference type="AlphaFoldDB" id="A0A167X7H9"/>